<dbReference type="EMBL" id="CAUYUJ010014802">
    <property type="protein sequence ID" value="CAK0846173.1"/>
    <property type="molecule type" value="Genomic_DNA"/>
</dbReference>
<dbReference type="Gene3D" id="1.10.443.10">
    <property type="entry name" value="Intergrase catalytic core"/>
    <property type="match status" value="1"/>
</dbReference>
<feature type="region of interest" description="Disordered" evidence="2">
    <location>
        <begin position="371"/>
        <end position="449"/>
    </location>
</feature>
<evidence type="ECO:0008006" key="5">
    <source>
        <dbReference type="Google" id="ProtNLM"/>
    </source>
</evidence>
<reference evidence="3" key="1">
    <citation type="submission" date="2023-10" db="EMBL/GenBank/DDBJ databases">
        <authorList>
            <person name="Chen Y."/>
            <person name="Shah S."/>
            <person name="Dougan E. K."/>
            <person name="Thang M."/>
            <person name="Chan C."/>
        </authorList>
    </citation>
    <scope>NUCLEOTIDE SEQUENCE [LARGE SCALE GENOMIC DNA]</scope>
</reference>
<protein>
    <recommendedName>
        <fullName evidence="5">Anaphase-promoting complex subunit 1</fullName>
    </recommendedName>
</protein>
<proteinExistence type="predicted"/>
<feature type="compositionally biased region" description="Low complexity" evidence="2">
    <location>
        <begin position="399"/>
        <end position="417"/>
    </location>
</feature>
<dbReference type="SUPFAM" id="SSF56349">
    <property type="entry name" value="DNA breaking-rejoining enzymes"/>
    <property type="match status" value="1"/>
</dbReference>
<evidence type="ECO:0000313" key="4">
    <source>
        <dbReference type="Proteomes" id="UP001189429"/>
    </source>
</evidence>
<sequence length="1167" mass="125134">MEALLLEITRGISTALAVRSSAVPCPDCTCNCAPALACSEGALPREFGQETGWEWPGPWACFSLIGLGAVAGASAVLLAQRWLAPAPAAAPARAAGPAELADPSSARADLLQPDAMAAPHQLIAAGLAEGDFLVVRYRVGGWRLWHRRLVVALVPDGTTVAGIMTPDLDEYDEDVADQPGLGPRRPSLARPSRPRPRLQLPRRAPRRPRLWLDLAARGVRHVDFRTAVTRMTELPWPDWPVRGPRTLRWVAEFMAQRSGTPTAHHQRWLAETGLDPADPGVEIYQTGCVVLETAITYDQEHATNLAHLELVARSIQVQEEKYRLLVEPDDASAADRSAMMGASQLAGSVCVCPALRDYLASELQKEMAVAKERRKAPVPQAAMPSLPEGGRPGPPPPSLLQASAGANSAARASGEAGPPSREDGRQRNLFPLPQLTAADAAPGLSRTRRRARAGHALGRALDRASAAVHDLYGDKSSPESAVPTAGQRCAVGHIWDTIAALGPEPDEYRDDVSDPNGALRELLAGSALYPELQLIHDLLPLCTDLVGATGRVAEKWRYKVEGGAQARARAVGASEETDAAADLGYPLSFDSSDNANVGPGGEGAQDELGRSALDPRPPVDFEEVPAHFIRESAWGSVAAVFVDGQANILALEGGALVLGYRHLLRSTSSFGSRFLALSDNLPLVLSVGKGRARSRRLQSTLRKICALSVATGSTLSVRWIPSEANPADGRVGRRRHCRAWGCWIMRLHWLLALLPRAALAGGKQAAPTASALRGERARRAQELAAAAAPVLGLSLLERLAVRPSTEKLYRGALSAFASFCARHRLDWTDHASLDSVLAQYMDSEFLLGGGGNMGNVLLAAVAHSLGSLHKRAATQLPRAHLAAAAWARRAPGRTRLPLPRRVVFAIAGVLLRDGRSRLAICILVMFACYLRPGEAAKLRGRHLIAPSASAGTLYQYFGLLLHESGKGPGKTGVNDESILFDREGWLAPLLAALELSTLPDQPLWGGAIAQLPKLFDSACRELSLERLRPHLYSLRHGGASDDMLSQRRSLPEIQRRGRWRSAKSLNRYTKETKLLDELAWIPPAALELGAFVEDNLMALLFCGAGTIARAMVALGFAAFGLDWSRSPLEDHVAATFQTVALGWIQSRALDEGAPAAAEVRAPPARSS</sequence>
<dbReference type="Proteomes" id="UP001189429">
    <property type="component" value="Unassembled WGS sequence"/>
</dbReference>
<keyword evidence="4" id="KW-1185">Reference proteome</keyword>
<feature type="compositionally biased region" description="Low complexity" evidence="2">
    <location>
        <begin position="179"/>
        <end position="201"/>
    </location>
</feature>
<feature type="region of interest" description="Disordered" evidence="2">
    <location>
        <begin position="592"/>
        <end position="615"/>
    </location>
</feature>
<name>A0ABN9TJM9_9DINO</name>
<evidence type="ECO:0000256" key="2">
    <source>
        <dbReference type="SAM" id="MobiDB-lite"/>
    </source>
</evidence>
<keyword evidence="1" id="KW-0233">DNA recombination</keyword>
<evidence type="ECO:0000256" key="1">
    <source>
        <dbReference type="ARBA" id="ARBA00023172"/>
    </source>
</evidence>
<feature type="region of interest" description="Disordered" evidence="2">
    <location>
        <begin position="175"/>
        <end position="201"/>
    </location>
</feature>
<comment type="caution">
    <text evidence="3">The sequence shown here is derived from an EMBL/GenBank/DDBJ whole genome shotgun (WGS) entry which is preliminary data.</text>
</comment>
<evidence type="ECO:0000313" key="3">
    <source>
        <dbReference type="EMBL" id="CAK0846173.1"/>
    </source>
</evidence>
<dbReference type="InterPro" id="IPR013762">
    <property type="entry name" value="Integrase-like_cat_sf"/>
</dbReference>
<accession>A0ABN9TJM9</accession>
<gene>
    <name evidence="3" type="ORF">PCOR1329_LOCUS39750</name>
</gene>
<dbReference type="InterPro" id="IPR011010">
    <property type="entry name" value="DNA_brk_join_enz"/>
</dbReference>
<organism evidence="3 4">
    <name type="scientific">Prorocentrum cordatum</name>
    <dbReference type="NCBI Taxonomy" id="2364126"/>
    <lineage>
        <taxon>Eukaryota</taxon>
        <taxon>Sar</taxon>
        <taxon>Alveolata</taxon>
        <taxon>Dinophyceae</taxon>
        <taxon>Prorocentrales</taxon>
        <taxon>Prorocentraceae</taxon>
        <taxon>Prorocentrum</taxon>
    </lineage>
</organism>